<sequence>MTRDLDRAHEDILVDEKTVKPVKRFLTPILTKKVPLVPDESERKTLPLYSSNILSRIFFVWLIPLFNRGYKRTLDFNDLWKLDDRLSIHTTYPKFQHHLNEIITKYRLKTGEKNKFPKFAILQALFLTFKYECGLAVGLSMLHYGAQVVSPILIKKLINVVEMRVLVPSSPINDGIGYAIGVTLLVAISALAQNHSLQNSKLVGSHARTILTKALLEKSLNADSKTKHNFGKGKIFTLMSSDLAKIDLGLSYLPGALSFPIPSVVAIVLLIINLGVAALSGIGVFVLTVSLFVFPGILFMKYKEKSSLHTDKRVSLMREIINAMKMIKFHAWEGSYEKKVIEERSKESSYIFKCEVLINIMFGAVFNLSLTSSMTAFLVLYAIRFNHGNVGSIFASLALYNIFTMAVSEFPMIIGQCTSGWVSLNRVREFLESSIENSDTNLSEKSSINYKSDSAINITNGEFEWEAFNDDDDDFKLKNINLNIQQGEFIVITGPTGSGKSSLLQAINGEGINKLQGSVSINGSSIFYEMPWIQSATVRDNITFGKHFDAILYRKVIKACALESDIALLQAGDLTEVGERGVTLSGGQKARISLARAIYADKDVYLLDDVLSAVDSKVGAHIVDHCFMDLIASKTKVLVTHQLSLIYKADRVVFLNHDGSIDVGTVNQLMNSNPKFVTLMQHSQIKSTKLKKSTSKVITNSIDAEDYDNFANGESGSLYGLEEKAVNAIPLKIYNQFISAGGGRYPYLTITCLVLITSLTVFCTMFANVWLSFWIDQKFSKPGPFYIGIYIMLTFCSLIFVIFELIILGSISVNAGKNLNLQAVKRLLHTPMSFIDTTPSGRILNRFTKDTNSLDNEIGNQLKKFIHISATIIGILILCVVYLPWFAIAIPLLFLIFFTVTNYYQASSREVKRLEALSRSLVCNNFNEVLNGIDTIKSFGSEHRFISKNDKLVDRLNEAYLVTVSNQRWIGISLDLIGTGLVFIVVMLALTRQFNISAASTGLITTYVLELGNEISDALVSFSEVENEMNSVERVCHYANELDQEAAYKVVGLVHAPEWPQNGVVELKNVSLRYREGLPLVLKSLNFKVGSNEKIGIVGRTGSGKSTIVNALFRILEIAGGKIEIDGLDIKKLGLYDLRSKLSIIPQDPVLFEGSIRKNLDPFNERSDMELLDALRRSGLIADGELKNIQRNHKFHLESVVEDEGSNFSLGERQLLALARALVRRSRILIMDEATSSVDYETDALVQKTISQEFKDCTVLCIAHRLKTILKHDRVLVLEKGELVEFDEPKALFNRNGRFREMCDSSDITLSDF</sequence>
<dbReference type="Pfam" id="PF00664">
    <property type="entry name" value="ABC_membrane"/>
    <property type="match status" value="2"/>
</dbReference>
<dbReference type="InterPro" id="IPR011527">
    <property type="entry name" value="ABC1_TM_dom"/>
</dbReference>
<dbReference type="CDD" id="cd03250">
    <property type="entry name" value="ABCC_MRP_domain1"/>
    <property type="match status" value="1"/>
</dbReference>
<dbReference type="PROSITE" id="PS00211">
    <property type="entry name" value="ABC_TRANSPORTER_1"/>
    <property type="match status" value="2"/>
</dbReference>
<dbReference type="Proteomes" id="UP000094112">
    <property type="component" value="Unassembled WGS sequence"/>
</dbReference>
<feature type="transmembrane region" description="Helical" evidence="9">
    <location>
        <begin position="872"/>
        <end position="898"/>
    </location>
</feature>
<feature type="transmembrane region" description="Helical" evidence="9">
    <location>
        <begin position="119"/>
        <end position="142"/>
    </location>
</feature>
<feature type="transmembrane region" description="Helical" evidence="9">
    <location>
        <begin position="356"/>
        <end position="383"/>
    </location>
</feature>
<evidence type="ECO:0000256" key="5">
    <source>
        <dbReference type="ARBA" id="ARBA00022741"/>
    </source>
</evidence>
<dbReference type="Pfam" id="PF00005">
    <property type="entry name" value="ABC_tran"/>
    <property type="match status" value="2"/>
</dbReference>
<feature type="transmembrane region" description="Helical" evidence="9">
    <location>
        <begin position="278"/>
        <end position="299"/>
    </location>
</feature>
<dbReference type="InterPro" id="IPR003439">
    <property type="entry name" value="ABC_transporter-like_ATP-bd"/>
</dbReference>
<reference evidence="12 13" key="1">
    <citation type="journal article" date="2016" name="Proc. Natl. Acad. Sci. U.S.A.">
        <title>Comparative genomics of biotechnologically important yeasts.</title>
        <authorList>
            <person name="Riley R."/>
            <person name="Haridas S."/>
            <person name="Wolfe K.H."/>
            <person name="Lopes M.R."/>
            <person name="Hittinger C.T."/>
            <person name="Goeker M."/>
            <person name="Salamov A.A."/>
            <person name="Wisecaver J.H."/>
            <person name="Long T.M."/>
            <person name="Calvey C.H."/>
            <person name="Aerts A.L."/>
            <person name="Barry K.W."/>
            <person name="Choi C."/>
            <person name="Clum A."/>
            <person name="Coughlan A.Y."/>
            <person name="Deshpande S."/>
            <person name="Douglass A.P."/>
            <person name="Hanson S.J."/>
            <person name="Klenk H.-P."/>
            <person name="LaButti K.M."/>
            <person name="Lapidus A."/>
            <person name="Lindquist E.A."/>
            <person name="Lipzen A.M."/>
            <person name="Meier-Kolthoff J.P."/>
            <person name="Ohm R.A."/>
            <person name="Otillar R.P."/>
            <person name="Pangilinan J.L."/>
            <person name="Peng Y."/>
            <person name="Rokas A."/>
            <person name="Rosa C.A."/>
            <person name="Scheuner C."/>
            <person name="Sibirny A.A."/>
            <person name="Slot J.C."/>
            <person name="Stielow J.B."/>
            <person name="Sun H."/>
            <person name="Kurtzman C.P."/>
            <person name="Blackwell M."/>
            <person name="Grigoriev I.V."/>
            <person name="Jeffries T.W."/>
        </authorList>
    </citation>
    <scope>NUCLEOTIDE SEQUENCE [LARGE SCALE GENOMIC DNA]</scope>
    <source>
        <strain evidence="13">ATCC 58044 / CBS 1984 / NCYC 433 / NRRL Y-366-8</strain>
    </source>
</reference>
<feature type="domain" description="ABC transporter" evidence="10">
    <location>
        <begin position="1065"/>
        <end position="1305"/>
    </location>
</feature>
<dbReference type="SUPFAM" id="SSF52540">
    <property type="entry name" value="P-loop containing nucleoside triphosphate hydrolases"/>
    <property type="match status" value="2"/>
</dbReference>
<dbReference type="InterPro" id="IPR017871">
    <property type="entry name" value="ABC_transporter-like_CS"/>
</dbReference>
<evidence type="ECO:0000256" key="6">
    <source>
        <dbReference type="ARBA" id="ARBA00022840"/>
    </source>
</evidence>
<dbReference type="InterPro" id="IPR050173">
    <property type="entry name" value="ABC_transporter_C-like"/>
</dbReference>
<dbReference type="CDD" id="cd18606">
    <property type="entry name" value="ABC_6TM_YOR1_D2_like"/>
    <property type="match status" value="1"/>
</dbReference>
<comment type="similarity">
    <text evidence="2">Belongs to the ABC transporter superfamily. ABCC family. Conjugate transporter (TC 3.A.1.208) subfamily.</text>
</comment>
<feature type="domain" description="ABC transmembrane type-1" evidence="11">
    <location>
        <begin position="753"/>
        <end position="1027"/>
    </location>
</feature>
<evidence type="ECO:0000259" key="11">
    <source>
        <dbReference type="PROSITE" id="PS50929"/>
    </source>
</evidence>
<dbReference type="GO" id="GO:0008559">
    <property type="term" value="F:ABC-type xenobiotic transporter activity"/>
    <property type="evidence" value="ECO:0007669"/>
    <property type="project" value="TreeGrafter"/>
</dbReference>
<feature type="domain" description="ABC transporter" evidence="10">
    <location>
        <begin position="456"/>
        <end position="682"/>
    </location>
</feature>
<dbReference type="InterPro" id="IPR003593">
    <property type="entry name" value="AAA+_ATPase"/>
</dbReference>
<feature type="transmembrane region" description="Helical" evidence="9">
    <location>
        <begin position="969"/>
        <end position="990"/>
    </location>
</feature>
<dbReference type="RefSeq" id="XP_019038735.1">
    <property type="nucleotide sequence ID" value="XM_019181757.1"/>
</dbReference>
<dbReference type="EMBL" id="KV454210">
    <property type="protein sequence ID" value="ODQ59528.1"/>
    <property type="molecule type" value="Genomic_DNA"/>
</dbReference>
<proteinExistence type="inferred from homology"/>
<gene>
    <name evidence="12" type="ORF">WICANDRAFT_30760</name>
</gene>
<dbReference type="CDD" id="cd03244">
    <property type="entry name" value="ABCC_MRP_domain2"/>
    <property type="match status" value="1"/>
</dbReference>
<dbReference type="PANTHER" id="PTHR24223:SF456">
    <property type="entry name" value="MULTIDRUG RESISTANCE-ASSOCIATED PROTEIN LETHAL(2)03659"/>
    <property type="match status" value="1"/>
</dbReference>
<evidence type="ECO:0000256" key="7">
    <source>
        <dbReference type="ARBA" id="ARBA00022989"/>
    </source>
</evidence>
<dbReference type="PROSITE" id="PS50929">
    <property type="entry name" value="ABC_TM1F"/>
    <property type="match status" value="2"/>
</dbReference>
<evidence type="ECO:0000313" key="13">
    <source>
        <dbReference type="Proteomes" id="UP000094112"/>
    </source>
</evidence>
<keyword evidence="7 9" id="KW-1133">Transmembrane helix</keyword>
<dbReference type="STRING" id="683960.A0A1E3P2H6"/>
<keyword evidence="4 9" id="KW-0812">Transmembrane</keyword>
<evidence type="ECO:0000313" key="12">
    <source>
        <dbReference type="EMBL" id="ODQ59528.1"/>
    </source>
</evidence>
<feature type="transmembrane region" description="Helical" evidence="9">
    <location>
        <begin position="747"/>
        <end position="773"/>
    </location>
</feature>
<dbReference type="GeneID" id="30199003"/>
<accession>A0A1E3P2H6</accession>
<feature type="transmembrane region" description="Helical" evidence="9">
    <location>
        <begin position="389"/>
        <end position="407"/>
    </location>
</feature>
<feature type="transmembrane region" description="Helical" evidence="9">
    <location>
        <begin position="785"/>
        <end position="808"/>
    </location>
</feature>
<evidence type="ECO:0000256" key="2">
    <source>
        <dbReference type="ARBA" id="ARBA00009726"/>
    </source>
</evidence>
<evidence type="ECO:0000256" key="8">
    <source>
        <dbReference type="ARBA" id="ARBA00023136"/>
    </source>
</evidence>
<organism evidence="12 13">
    <name type="scientific">Wickerhamomyces anomalus (strain ATCC 58044 / CBS 1984 / NCYC 433 / NRRL Y-366-8)</name>
    <name type="common">Yeast</name>
    <name type="synonym">Hansenula anomala</name>
    <dbReference type="NCBI Taxonomy" id="683960"/>
    <lineage>
        <taxon>Eukaryota</taxon>
        <taxon>Fungi</taxon>
        <taxon>Dikarya</taxon>
        <taxon>Ascomycota</taxon>
        <taxon>Saccharomycotina</taxon>
        <taxon>Saccharomycetes</taxon>
        <taxon>Phaffomycetales</taxon>
        <taxon>Wickerhamomycetaceae</taxon>
        <taxon>Wickerhamomyces</taxon>
    </lineage>
</organism>
<dbReference type="FunFam" id="3.40.50.300:FF:000565">
    <property type="entry name" value="ABC bile acid transporter"/>
    <property type="match status" value="1"/>
</dbReference>
<keyword evidence="5" id="KW-0547">Nucleotide-binding</keyword>
<dbReference type="FunFam" id="3.40.50.300:FF:000997">
    <property type="entry name" value="Multidrug resistance-associated protein 1"/>
    <property type="match status" value="1"/>
</dbReference>
<feature type="transmembrane region" description="Helical" evidence="9">
    <location>
        <begin position="175"/>
        <end position="192"/>
    </location>
</feature>
<evidence type="ECO:0000256" key="3">
    <source>
        <dbReference type="ARBA" id="ARBA00022448"/>
    </source>
</evidence>
<keyword evidence="13" id="KW-1185">Reference proteome</keyword>
<comment type="subcellular location">
    <subcellularLocation>
        <location evidence="1">Membrane</location>
        <topology evidence="1">Multi-pass membrane protein</topology>
    </subcellularLocation>
</comment>
<dbReference type="Gene3D" id="3.40.50.300">
    <property type="entry name" value="P-loop containing nucleotide triphosphate hydrolases"/>
    <property type="match status" value="2"/>
</dbReference>
<dbReference type="GO" id="GO:0016887">
    <property type="term" value="F:ATP hydrolysis activity"/>
    <property type="evidence" value="ECO:0007669"/>
    <property type="project" value="InterPro"/>
</dbReference>
<dbReference type="GO" id="GO:0005524">
    <property type="term" value="F:ATP binding"/>
    <property type="evidence" value="ECO:0007669"/>
    <property type="project" value="UniProtKB-KW"/>
</dbReference>
<protein>
    <submittedName>
        <fullName evidence="12">Uncharacterized protein</fullName>
    </submittedName>
</protein>
<evidence type="ECO:0000256" key="9">
    <source>
        <dbReference type="SAM" id="Phobius"/>
    </source>
</evidence>
<evidence type="ECO:0000256" key="4">
    <source>
        <dbReference type="ARBA" id="ARBA00022692"/>
    </source>
</evidence>
<keyword evidence="6" id="KW-0067">ATP-binding</keyword>
<keyword evidence="3" id="KW-0813">Transport</keyword>
<dbReference type="SUPFAM" id="SSF90123">
    <property type="entry name" value="ABC transporter transmembrane region"/>
    <property type="match status" value="2"/>
</dbReference>
<dbReference type="SMART" id="SM00382">
    <property type="entry name" value="AAA"/>
    <property type="match status" value="2"/>
</dbReference>
<name>A0A1E3P2H6_WICAA</name>
<feature type="transmembrane region" description="Helical" evidence="9">
    <location>
        <begin position="249"/>
        <end position="272"/>
    </location>
</feature>
<dbReference type="OrthoDB" id="6500128at2759"/>
<dbReference type="Gene3D" id="1.20.1560.10">
    <property type="entry name" value="ABC transporter type 1, transmembrane domain"/>
    <property type="match status" value="2"/>
</dbReference>
<feature type="domain" description="ABC transmembrane type-1" evidence="11">
    <location>
        <begin position="135"/>
        <end position="419"/>
    </location>
</feature>
<dbReference type="CDD" id="cd18597">
    <property type="entry name" value="ABC_6TM_YOR1_D1_like"/>
    <property type="match status" value="1"/>
</dbReference>
<evidence type="ECO:0000259" key="10">
    <source>
        <dbReference type="PROSITE" id="PS50893"/>
    </source>
</evidence>
<keyword evidence="8 9" id="KW-0472">Membrane</keyword>
<dbReference type="FunFam" id="1.20.1560.10:FF:000010">
    <property type="entry name" value="Multidrug resistance-associated ABC transporter"/>
    <property type="match status" value="1"/>
</dbReference>
<dbReference type="PROSITE" id="PS50893">
    <property type="entry name" value="ABC_TRANSPORTER_2"/>
    <property type="match status" value="2"/>
</dbReference>
<dbReference type="InterPro" id="IPR027417">
    <property type="entry name" value="P-loop_NTPase"/>
</dbReference>
<dbReference type="GO" id="GO:0005886">
    <property type="term" value="C:plasma membrane"/>
    <property type="evidence" value="ECO:0007669"/>
    <property type="project" value="TreeGrafter"/>
</dbReference>
<evidence type="ECO:0000256" key="1">
    <source>
        <dbReference type="ARBA" id="ARBA00004141"/>
    </source>
</evidence>
<dbReference type="InterPro" id="IPR036640">
    <property type="entry name" value="ABC1_TM_sf"/>
</dbReference>
<dbReference type="PANTHER" id="PTHR24223">
    <property type="entry name" value="ATP-BINDING CASSETTE SUB-FAMILY C"/>
    <property type="match status" value="1"/>
</dbReference>